<dbReference type="AlphaFoldDB" id="A0A365YJ21"/>
<keyword evidence="2" id="KW-0812">Transmembrane</keyword>
<keyword evidence="1" id="KW-0862">Zinc</keyword>
<evidence type="ECO:0000256" key="2">
    <source>
        <dbReference type="SAM" id="Phobius"/>
    </source>
</evidence>
<dbReference type="PANTHER" id="PTHR12993:SF11">
    <property type="entry name" value="N-ACETYLGLUCOSAMINYL-PHOSPHATIDYLINOSITOL DE-N-ACETYLASE"/>
    <property type="match status" value="1"/>
</dbReference>
<accession>A0A365YJ21</accession>
<feature type="transmembrane region" description="Helical" evidence="2">
    <location>
        <begin position="69"/>
        <end position="91"/>
    </location>
</feature>
<dbReference type="InterPro" id="IPR024078">
    <property type="entry name" value="LmbE-like_dom_sf"/>
</dbReference>
<feature type="transmembrane region" description="Helical" evidence="2">
    <location>
        <begin position="36"/>
        <end position="57"/>
    </location>
</feature>
<keyword evidence="2" id="KW-1133">Transmembrane helix</keyword>
<sequence length="305" mass="33141">MPWSSVISAALSLSAALVFALPSQRKHLKRRFRRGSQLIAVLVVGSIVLAMVNLLVASGPWQSEPLREMAIQVTLVFAFGMAIFAITNQIVPVVPQSQQRVVLAIGAHPDDLEIACGATLAKLADTGHEVHVLVMSNGAVGGDEAVRENEAMRGARFMGAKSMVTHSLPDTKLSDSTNEMVQAIEERVTVLNPDLIFTHSEHDQHQDHHAVHFATLRAARRHSSILCFESPSVTRKFNPAVFIDVADYIGVKVHAVAQHADQKGKPYMTEENLKGIAAFRGNQAKTKYAEGFEPVRLLGSAIGVF</sequence>
<evidence type="ECO:0000313" key="3">
    <source>
        <dbReference type="EMBL" id="RBM02711.1"/>
    </source>
</evidence>
<gene>
    <name evidence="3" type="ORF">C1H84_04555</name>
</gene>
<dbReference type="EMBL" id="POAF01000002">
    <property type="protein sequence ID" value="RBM02711.1"/>
    <property type="molecule type" value="Genomic_DNA"/>
</dbReference>
<keyword evidence="4" id="KW-1185">Reference proteome</keyword>
<comment type="caution">
    <text evidence="3">The sequence shown here is derived from an EMBL/GenBank/DDBJ whole genome shotgun (WGS) entry which is preliminary data.</text>
</comment>
<dbReference type="GO" id="GO:0016137">
    <property type="term" value="P:glycoside metabolic process"/>
    <property type="evidence" value="ECO:0007669"/>
    <property type="project" value="UniProtKB-ARBA"/>
</dbReference>
<proteinExistence type="predicted"/>
<reference evidence="3 4" key="1">
    <citation type="submission" date="2018-01" db="EMBL/GenBank/DDBJ databases">
        <title>Glutamicibacter soli strain NHPC-3 Whole genome sequence and assembly.</title>
        <authorList>
            <person name="Choudhury P."/>
            <person name="Gupta D."/>
            <person name="Sengupta K."/>
            <person name="Jawed A."/>
            <person name="Sultana N."/>
            <person name="Saha P."/>
        </authorList>
    </citation>
    <scope>NUCLEOTIDE SEQUENCE [LARGE SCALE GENOMIC DNA]</scope>
    <source>
        <strain evidence="3 4">NHPC-3</strain>
    </source>
</reference>
<evidence type="ECO:0000313" key="4">
    <source>
        <dbReference type="Proteomes" id="UP000252167"/>
    </source>
</evidence>
<evidence type="ECO:0000256" key="1">
    <source>
        <dbReference type="ARBA" id="ARBA00022833"/>
    </source>
</evidence>
<dbReference type="GO" id="GO:0016811">
    <property type="term" value="F:hydrolase activity, acting on carbon-nitrogen (but not peptide) bonds, in linear amides"/>
    <property type="evidence" value="ECO:0007669"/>
    <property type="project" value="TreeGrafter"/>
</dbReference>
<dbReference type="Gene3D" id="3.40.50.10320">
    <property type="entry name" value="LmbE-like"/>
    <property type="match status" value="1"/>
</dbReference>
<dbReference type="SUPFAM" id="SSF102588">
    <property type="entry name" value="LmbE-like"/>
    <property type="match status" value="1"/>
</dbReference>
<protein>
    <submittedName>
        <fullName evidence="3">PIG-L family deacetylase</fullName>
    </submittedName>
</protein>
<organism evidence="3 4">
    <name type="scientific">Glutamicibacter soli</name>
    <dbReference type="NCBI Taxonomy" id="453836"/>
    <lineage>
        <taxon>Bacteria</taxon>
        <taxon>Bacillati</taxon>
        <taxon>Actinomycetota</taxon>
        <taxon>Actinomycetes</taxon>
        <taxon>Micrococcales</taxon>
        <taxon>Micrococcaceae</taxon>
        <taxon>Glutamicibacter</taxon>
    </lineage>
</organism>
<dbReference type="Proteomes" id="UP000252167">
    <property type="component" value="Unassembled WGS sequence"/>
</dbReference>
<name>A0A365YJ21_9MICC</name>
<dbReference type="PANTHER" id="PTHR12993">
    <property type="entry name" value="N-ACETYLGLUCOSAMINYL-PHOSPHATIDYLINOSITOL DE-N-ACETYLASE-RELATED"/>
    <property type="match status" value="1"/>
</dbReference>
<dbReference type="Pfam" id="PF02585">
    <property type="entry name" value="PIG-L"/>
    <property type="match status" value="1"/>
</dbReference>
<dbReference type="InterPro" id="IPR003737">
    <property type="entry name" value="GlcNAc_PI_deacetylase-related"/>
</dbReference>
<keyword evidence="2" id="KW-0472">Membrane</keyword>